<keyword evidence="9 17" id="KW-0418">Kinase</keyword>
<dbReference type="CDD" id="cd00082">
    <property type="entry name" value="HisKA"/>
    <property type="match status" value="1"/>
</dbReference>
<evidence type="ECO:0000256" key="5">
    <source>
        <dbReference type="ARBA" id="ARBA00022553"/>
    </source>
</evidence>
<dbReference type="PROSITE" id="PS50885">
    <property type="entry name" value="HAMP"/>
    <property type="match status" value="1"/>
</dbReference>
<dbReference type="EC" id="2.7.13.3" evidence="3"/>
<evidence type="ECO:0000259" key="16">
    <source>
        <dbReference type="PROSITE" id="PS50885"/>
    </source>
</evidence>
<dbReference type="PANTHER" id="PTHR45528:SF1">
    <property type="entry name" value="SENSOR HISTIDINE KINASE CPXA"/>
    <property type="match status" value="1"/>
</dbReference>
<keyword evidence="5" id="KW-0597">Phosphoprotein</keyword>
<dbReference type="Gene3D" id="6.10.340.10">
    <property type="match status" value="1"/>
</dbReference>
<evidence type="ECO:0000256" key="1">
    <source>
        <dbReference type="ARBA" id="ARBA00000085"/>
    </source>
</evidence>
<evidence type="ECO:0000256" key="3">
    <source>
        <dbReference type="ARBA" id="ARBA00012438"/>
    </source>
</evidence>
<evidence type="ECO:0000256" key="4">
    <source>
        <dbReference type="ARBA" id="ARBA00022475"/>
    </source>
</evidence>
<dbReference type="Proteomes" id="UP000237798">
    <property type="component" value="Unassembled WGS sequence"/>
</dbReference>
<dbReference type="InterPro" id="IPR003661">
    <property type="entry name" value="HisK_dim/P_dom"/>
</dbReference>
<evidence type="ECO:0000256" key="11">
    <source>
        <dbReference type="ARBA" id="ARBA00022989"/>
    </source>
</evidence>
<dbReference type="Pfam" id="PF00672">
    <property type="entry name" value="HAMP"/>
    <property type="match status" value="1"/>
</dbReference>
<evidence type="ECO:0000256" key="9">
    <source>
        <dbReference type="ARBA" id="ARBA00022777"/>
    </source>
</evidence>
<accession>A0A2T0BNH6</accession>
<dbReference type="PANTHER" id="PTHR45528">
    <property type="entry name" value="SENSOR HISTIDINE KINASE CPXA"/>
    <property type="match status" value="1"/>
</dbReference>
<dbReference type="InterPro" id="IPR005467">
    <property type="entry name" value="His_kinase_dom"/>
</dbReference>
<dbReference type="CDD" id="cd00075">
    <property type="entry name" value="HATPase"/>
    <property type="match status" value="1"/>
</dbReference>
<dbReference type="AlphaFoldDB" id="A0A2T0BNH6"/>
<evidence type="ECO:0000259" key="15">
    <source>
        <dbReference type="PROSITE" id="PS50109"/>
    </source>
</evidence>
<protein>
    <recommendedName>
        <fullName evidence="3">histidine kinase</fullName>
        <ecNumber evidence="3">2.7.13.3</ecNumber>
    </recommendedName>
</protein>
<dbReference type="EMBL" id="PVXP01000017">
    <property type="protein sequence ID" value="PRR85425.1"/>
    <property type="molecule type" value="Genomic_DNA"/>
</dbReference>
<dbReference type="SMART" id="SM00304">
    <property type="entry name" value="HAMP"/>
    <property type="match status" value="1"/>
</dbReference>
<sequence length="382" mass="44058">MFIKVSDIHNRVIWDATVHNNGLCKKMLDDMWKNMNKYYPHWNGEYKVESYPVYDGKTKIGTVVVGHYGPFYYNNTDLAFIYTLKNRILIFAFIFSLLFTEIFGTIMARMLSRPIARVVRAAENISRGYFKNRIDERSGTKEIYMLTSAINNMAGTLESHEILRKRMSDDIAHELRTPLATLQSHMEAMIDGIWESDKNRLKSCYEEIIRLASLVGELEMLGKWENENGRLNKIRYDLCEQIEKIVFNFQAEFKNKGVRIKFCGKRQEIFAEKDKISQVIINLISNALKYTPRDGLVTINVENTESMVKMIIKDTGTGISNEDLPFIFDRFYRADKSRNRLTGGKGIGLAIAKTIVELHQGKIDVKSKLNEGSEFIVSLPKV</sequence>
<feature type="domain" description="HAMP" evidence="16">
    <location>
        <begin position="109"/>
        <end position="162"/>
    </location>
</feature>
<dbReference type="CDD" id="cd06225">
    <property type="entry name" value="HAMP"/>
    <property type="match status" value="1"/>
</dbReference>
<dbReference type="SUPFAM" id="SSF47384">
    <property type="entry name" value="Homodimeric domain of signal transducing histidine kinase"/>
    <property type="match status" value="1"/>
</dbReference>
<dbReference type="SMART" id="SM00387">
    <property type="entry name" value="HATPase_c"/>
    <property type="match status" value="1"/>
</dbReference>
<keyword evidence="12" id="KW-0902">Two-component regulatory system</keyword>
<keyword evidence="13 14" id="KW-0472">Membrane</keyword>
<dbReference type="Gene3D" id="3.30.565.10">
    <property type="entry name" value="Histidine kinase-like ATPase, C-terminal domain"/>
    <property type="match status" value="1"/>
</dbReference>
<dbReference type="Gene3D" id="1.10.287.130">
    <property type="match status" value="1"/>
</dbReference>
<dbReference type="InterPro" id="IPR036890">
    <property type="entry name" value="HATPase_C_sf"/>
</dbReference>
<keyword evidence="4" id="KW-1003">Cell membrane</keyword>
<organism evidence="17 18">
    <name type="scientific">Clostridium luticellarii</name>
    <dbReference type="NCBI Taxonomy" id="1691940"/>
    <lineage>
        <taxon>Bacteria</taxon>
        <taxon>Bacillati</taxon>
        <taxon>Bacillota</taxon>
        <taxon>Clostridia</taxon>
        <taxon>Eubacteriales</taxon>
        <taxon>Clostridiaceae</taxon>
        <taxon>Clostridium</taxon>
    </lineage>
</organism>
<dbReference type="GO" id="GO:0000155">
    <property type="term" value="F:phosphorelay sensor kinase activity"/>
    <property type="evidence" value="ECO:0007669"/>
    <property type="project" value="InterPro"/>
</dbReference>
<evidence type="ECO:0000256" key="10">
    <source>
        <dbReference type="ARBA" id="ARBA00022840"/>
    </source>
</evidence>
<keyword evidence="18" id="KW-1185">Reference proteome</keyword>
<evidence type="ECO:0000256" key="14">
    <source>
        <dbReference type="SAM" id="Phobius"/>
    </source>
</evidence>
<dbReference type="SUPFAM" id="SSF55874">
    <property type="entry name" value="ATPase domain of HSP90 chaperone/DNA topoisomerase II/histidine kinase"/>
    <property type="match status" value="1"/>
</dbReference>
<evidence type="ECO:0000313" key="17">
    <source>
        <dbReference type="EMBL" id="PRR85425.1"/>
    </source>
</evidence>
<dbReference type="InterPro" id="IPR050398">
    <property type="entry name" value="HssS/ArlS-like"/>
</dbReference>
<dbReference type="Pfam" id="PF00512">
    <property type="entry name" value="HisKA"/>
    <property type="match status" value="1"/>
</dbReference>
<evidence type="ECO:0000256" key="7">
    <source>
        <dbReference type="ARBA" id="ARBA00022692"/>
    </source>
</evidence>
<proteinExistence type="predicted"/>
<evidence type="ECO:0000313" key="18">
    <source>
        <dbReference type="Proteomes" id="UP000237798"/>
    </source>
</evidence>
<dbReference type="InterPro" id="IPR003594">
    <property type="entry name" value="HATPase_dom"/>
</dbReference>
<keyword evidence="6 17" id="KW-0808">Transferase</keyword>
<dbReference type="FunFam" id="3.30.565.10:FF:000006">
    <property type="entry name" value="Sensor histidine kinase WalK"/>
    <property type="match status" value="1"/>
</dbReference>
<keyword evidence="8" id="KW-0547">Nucleotide-binding</keyword>
<evidence type="ECO:0000256" key="6">
    <source>
        <dbReference type="ARBA" id="ARBA00022679"/>
    </source>
</evidence>
<dbReference type="Pfam" id="PF02518">
    <property type="entry name" value="HATPase_c"/>
    <property type="match status" value="1"/>
</dbReference>
<dbReference type="InterPro" id="IPR036097">
    <property type="entry name" value="HisK_dim/P_sf"/>
</dbReference>
<dbReference type="SUPFAM" id="SSF158472">
    <property type="entry name" value="HAMP domain-like"/>
    <property type="match status" value="1"/>
</dbReference>
<gene>
    <name evidence="17" type="primary">cusS_2</name>
    <name evidence="17" type="ORF">CLLU_16060</name>
</gene>
<feature type="domain" description="Histidine kinase" evidence="15">
    <location>
        <begin position="170"/>
        <end position="382"/>
    </location>
</feature>
<dbReference type="PRINTS" id="PR00344">
    <property type="entry name" value="BCTRLSENSOR"/>
</dbReference>
<keyword evidence="11 14" id="KW-1133">Transmembrane helix</keyword>
<dbReference type="SMART" id="SM00388">
    <property type="entry name" value="HisKA"/>
    <property type="match status" value="1"/>
</dbReference>
<dbReference type="InterPro" id="IPR003660">
    <property type="entry name" value="HAMP_dom"/>
</dbReference>
<dbReference type="GO" id="GO:0005524">
    <property type="term" value="F:ATP binding"/>
    <property type="evidence" value="ECO:0007669"/>
    <property type="project" value="UniProtKB-KW"/>
</dbReference>
<reference evidence="17 18" key="1">
    <citation type="submission" date="2018-03" db="EMBL/GenBank/DDBJ databases">
        <title>Genome sequence of Clostridium luticellarii DSM 29923.</title>
        <authorList>
            <person name="Poehlein A."/>
            <person name="Daniel R."/>
        </authorList>
    </citation>
    <scope>NUCLEOTIDE SEQUENCE [LARGE SCALE GENOMIC DNA]</scope>
    <source>
        <strain evidence="17 18">DSM 29923</strain>
    </source>
</reference>
<evidence type="ECO:0000256" key="2">
    <source>
        <dbReference type="ARBA" id="ARBA00004651"/>
    </source>
</evidence>
<keyword evidence="7 14" id="KW-0812">Transmembrane</keyword>
<dbReference type="InterPro" id="IPR004358">
    <property type="entry name" value="Sig_transdc_His_kin-like_C"/>
</dbReference>
<comment type="subcellular location">
    <subcellularLocation>
        <location evidence="2">Cell membrane</location>
        <topology evidence="2">Multi-pass membrane protein</topology>
    </subcellularLocation>
</comment>
<evidence type="ECO:0000256" key="8">
    <source>
        <dbReference type="ARBA" id="ARBA00022741"/>
    </source>
</evidence>
<name>A0A2T0BNH6_9CLOT</name>
<evidence type="ECO:0000256" key="12">
    <source>
        <dbReference type="ARBA" id="ARBA00023012"/>
    </source>
</evidence>
<comment type="catalytic activity">
    <reaction evidence="1">
        <text>ATP + protein L-histidine = ADP + protein N-phospho-L-histidine.</text>
        <dbReference type="EC" id="2.7.13.3"/>
    </reaction>
</comment>
<dbReference type="GO" id="GO:0005886">
    <property type="term" value="C:plasma membrane"/>
    <property type="evidence" value="ECO:0007669"/>
    <property type="project" value="UniProtKB-SubCell"/>
</dbReference>
<evidence type="ECO:0000256" key="13">
    <source>
        <dbReference type="ARBA" id="ARBA00023136"/>
    </source>
</evidence>
<dbReference type="PROSITE" id="PS50109">
    <property type="entry name" value="HIS_KIN"/>
    <property type="match status" value="1"/>
</dbReference>
<keyword evidence="10" id="KW-0067">ATP-binding</keyword>
<comment type="caution">
    <text evidence="17">The sequence shown here is derived from an EMBL/GenBank/DDBJ whole genome shotgun (WGS) entry which is preliminary data.</text>
</comment>
<feature type="transmembrane region" description="Helical" evidence="14">
    <location>
        <begin position="88"/>
        <end position="108"/>
    </location>
</feature>